<dbReference type="AlphaFoldDB" id="A0A6G8ANL8"/>
<keyword evidence="1" id="KW-0472">Membrane</keyword>
<reference evidence="2 3" key="1">
    <citation type="submission" date="2020-03" db="EMBL/GenBank/DDBJ databases">
        <title>Vagococcus sp. nov., isolated from beetles.</title>
        <authorList>
            <person name="Hyun D.-W."/>
            <person name="Bae J.-W."/>
        </authorList>
    </citation>
    <scope>NUCLEOTIDE SEQUENCE [LARGE SCALE GENOMIC DNA]</scope>
    <source>
        <strain evidence="2 3">HDW17A</strain>
    </source>
</reference>
<keyword evidence="3" id="KW-1185">Reference proteome</keyword>
<sequence length="59" mass="6605">MESSKKYILKQLFKIVLIILVALLLFSVGLMIGYGVLGKGNPFDVFNGSTWSHITDFIK</sequence>
<organism evidence="2 3">
    <name type="scientific">Vagococcus coleopterorum</name>
    <dbReference type="NCBI Taxonomy" id="2714946"/>
    <lineage>
        <taxon>Bacteria</taxon>
        <taxon>Bacillati</taxon>
        <taxon>Bacillota</taxon>
        <taxon>Bacilli</taxon>
        <taxon>Lactobacillales</taxon>
        <taxon>Enterococcaceae</taxon>
        <taxon>Vagococcus</taxon>
    </lineage>
</organism>
<accession>A0A6G8ANL8</accession>
<feature type="transmembrane region" description="Helical" evidence="1">
    <location>
        <begin position="12"/>
        <end position="37"/>
    </location>
</feature>
<dbReference type="EMBL" id="CP049886">
    <property type="protein sequence ID" value="QIL46671.1"/>
    <property type="molecule type" value="Genomic_DNA"/>
</dbReference>
<dbReference type="KEGG" id="vah:G7081_06065"/>
<dbReference type="InterPro" id="IPR024596">
    <property type="entry name" value="RNApol_su_b/EpuA"/>
</dbReference>
<gene>
    <name evidence="2" type="ORF">G7081_06065</name>
</gene>
<evidence type="ECO:0000313" key="2">
    <source>
        <dbReference type="EMBL" id="QIL46671.1"/>
    </source>
</evidence>
<dbReference type="GO" id="GO:0000428">
    <property type="term" value="C:DNA-directed RNA polymerase complex"/>
    <property type="evidence" value="ECO:0007669"/>
    <property type="project" value="UniProtKB-KW"/>
</dbReference>
<keyword evidence="2" id="KW-0804">Transcription</keyword>
<dbReference type="Proteomes" id="UP000500890">
    <property type="component" value="Chromosome"/>
</dbReference>
<proteinExistence type="predicted"/>
<keyword evidence="2" id="KW-0240">DNA-directed RNA polymerase</keyword>
<dbReference type="Pfam" id="PF11772">
    <property type="entry name" value="EpuA"/>
    <property type="match status" value="1"/>
</dbReference>
<name>A0A6G8ANL8_9ENTE</name>
<dbReference type="RefSeq" id="WP_166008059.1">
    <property type="nucleotide sequence ID" value="NZ_CP049886.1"/>
</dbReference>
<protein>
    <submittedName>
        <fullName evidence="2">DNA-directed RNA polymerase subunit beta</fullName>
    </submittedName>
</protein>
<evidence type="ECO:0000256" key="1">
    <source>
        <dbReference type="SAM" id="Phobius"/>
    </source>
</evidence>
<evidence type="ECO:0000313" key="3">
    <source>
        <dbReference type="Proteomes" id="UP000500890"/>
    </source>
</evidence>
<keyword evidence="1" id="KW-1133">Transmembrane helix</keyword>
<keyword evidence="1" id="KW-0812">Transmembrane</keyword>